<keyword evidence="2" id="KW-0805">Transcription regulation</keyword>
<dbReference type="PROSITE" id="PS50937">
    <property type="entry name" value="HTH_MERR_2"/>
    <property type="match status" value="1"/>
</dbReference>
<reference evidence="7" key="1">
    <citation type="journal article" date="2019" name="Int. J. Syst. Evol. Microbiol.">
        <title>The Global Catalogue of Microorganisms (GCM) 10K type strain sequencing project: providing services to taxonomists for standard genome sequencing and annotation.</title>
        <authorList>
            <consortium name="The Broad Institute Genomics Platform"/>
            <consortium name="The Broad Institute Genome Sequencing Center for Infectious Disease"/>
            <person name="Wu L."/>
            <person name="Ma J."/>
        </authorList>
    </citation>
    <scope>NUCLEOTIDE SEQUENCE [LARGE SCALE GENOMIC DNA]</scope>
    <source>
        <strain evidence="7">CECT 8010</strain>
    </source>
</reference>
<dbReference type="Gene3D" id="1.10.1660.10">
    <property type="match status" value="1"/>
</dbReference>
<name>A0ABV8Q183_9BACT</name>
<accession>A0ABV8Q183</accession>
<dbReference type="Pfam" id="PF02607">
    <property type="entry name" value="B12-binding_2"/>
    <property type="match status" value="1"/>
</dbReference>
<evidence type="ECO:0000259" key="5">
    <source>
        <dbReference type="PROSITE" id="PS50937"/>
    </source>
</evidence>
<keyword evidence="4" id="KW-0804">Transcription</keyword>
<dbReference type="Proteomes" id="UP001595906">
    <property type="component" value="Unassembled WGS sequence"/>
</dbReference>
<dbReference type="InterPro" id="IPR000551">
    <property type="entry name" value="MerR-type_HTH_dom"/>
</dbReference>
<gene>
    <name evidence="6" type="ORF">ACFOW1_15935</name>
</gene>
<protein>
    <submittedName>
        <fullName evidence="6">MerR family transcriptional regulator</fullName>
    </submittedName>
</protein>
<evidence type="ECO:0000256" key="3">
    <source>
        <dbReference type="ARBA" id="ARBA00023125"/>
    </source>
</evidence>
<dbReference type="InterPro" id="IPR036724">
    <property type="entry name" value="Cobalamin-bd_sf"/>
</dbReference>
<organism evidence="6 7">
    <name type="scientific">Parasediminibacterium paludis</name>
    <dbReference type="NCBI Taxonomy" id="908966"/>
    <lineage>
        <taxon>Bacteria</taxon>
        <taxon>Pseudomonadati</taxon>
        <taxon>Bacteroidota</taxon>
        <taxon>Chitinophagia</taxon>
        <taxon>Chitinophagales</taxon>
        <taxon>Chitinophagaceae</taxon>
        <taxon>Parasediminibacterium</taxon>
    </lineage>
</organism>
<dbReference type="InterPro" id="IPR047057">
    <property type="entry name" value="MerR_fam"/>
</dbReference>
<dbReference type="SMART" id="SM00422">
    <property type="entry name" value="HTH_MERR"/>
    <property type="match status" value="1"/>
</dbReference>
<dbReference type="PANTHER" id="PTHR30204">
    <property type="entry name" value="REDOX-CYCLING DRUG-SENSING TRANSCRIPTIONAL ACTIVATOR SOXR"/>
    <property type="match status" value="1"/>
</dbReference>
<keyword evidence="1" id="KW-0678">Repressor</keyword>
<dbReference type="CDD" id="cd01104">
    <property type="entry name" value="HTH_MlrA-CarA"/>
    <property type="match status" value="1"/>
</dbReference>
<feature type="domain" description="HTH merR-type" evidence="5">
    <location>
        <begin position="3"/>
        <end position="72"/>
    </location>
</feature>
<evidence type="ECO:0000256" key="1">
    <source>
        <dbReference type="ARBA" id="ARBA00022491"/>
    </source>
</evidence>
<dbReference type="Gene3D" id="1.10.1240.10">
    <property type="entry name" value="Methionine synthase domain"/>
    <property type="match status" value="1"/>
</dbReference>
<dbReference type="SUPFAM" id="SSF52242">
    <property type="entry name" value="Cobalamin (vitamin B12)-binding domain"/>
    <property type="match status" value="1"/>
</dbReference>
<dbReference type="Gene3D" id="3.40.50.280">
    <property type="entry name" value="Cobalamin-binding domain"/>
    <property type="match status" value="1"/>
</dbReference>
<keyword evidence="3" id="KW-0238">DNA-binding</keyword>
<dbReference type="InterPro" id="IPR003759">
    <property type="entry name" value="Cbl-bd_cap"/>
</dbReference>
<dbReference type="InterPro" id="IPR036594">
    <property type="entry name" value="Meth_synthase_dom"/>
</dbReference>
<dbReference type="Pfam" id="PF13411">
    <property type="entry name" value="MerR_1"/>
    <property type="match status" value="1"/>
</dbReference>
<evidence type="ECO:0000256" key="2">
    <source>
        <dbReference type="ARBA" id="ARBA00023015"/>
    </source>
</evidence>
<keyword evidence="7" id="KW-1185">Reference proteome</keyword>
<dbReference type="InterPro" id="IPR009061">
    <property type="entry name" value="DNA-bd_dom_put_sf"/>
</dbReference>
<dbReference type="RefSeq" id="WP_379015649.1">
    <property type="nucleotide sequence ID" value="NZ_JBHSDC010000029.1"/>
</dbReference>
<dbReference type="PANTHER" id="PTHR30204:SF69">
    <property type="entry name" value="MERR-FAMILY TRANSCRIPTIONAL REGULATOR"/>
    <property type="match status" value="1"/>
</dbReference>
<comment type="caution">
    <text evidence="6">The sequence shown here is derived from an EMBL/GenBank/DDBJ whole genome shotgun (WGS) entry which is preliminary data.</text>
</comment>
<evidence type="ECO:0000256" key="4">
    <source>
        <dbReference type="ARBA" id="ARBA00023163"/>
    </source>
</evidence>
<dbReference type="SUPFAM" id="SSF46955">
    <property type="entry name" value="Putative DNA-binding domain"/>
    <property type="match status" value="1"/>
</dbReference>
<evidence type="ECO:0000313" key="7">
    <source>
        <dbReference type="Proteomes" id="UP001595906"/>
    </source>
</evidence>
<sequence length="292" mass="33815">MNAFTIKDLELLSGIKAHTIRIWEQRYSFLKPQRTDTNIRYYTNDELKTVLNIALLNKYGFKISHIDRMSYPEMKDKIVSLSQSQAQQERAINELIHHMVDMKIEDFEALLDIHISARGIEKTITQIIFPFLERIGILWLTNHINPAQEHLVTNVIRQKLIVGIEGVGTHITSNKSMLLFLPEGEHHELGLLFMYYLLKTRGVKVIYLGANVPLKDVEFVANLKKPTYLYTHLTAVAQNFNFEKFLINAHHRFFDGKLIVSGLLTQQYKKKVPSNISFKKSLGEVMEYLATL</sequence>
<evidence type="ECO:0000313" key="6">
    <source>
        <dbReference type="EMBL" id="MFC4233391.1"/>
    </source>
</evidence>
<proteinExistence type="predicted"/>
<dbReference type="EMBL" id="JBHSDC010000029">
    <property type="protein sequence ID" value="MFC4233391.1"/>
    <property type="molecule type" value="Genomic_DNA"/>
</dbReference>